<dbReference type="PANTHER" id="PTHR43273:SF3">
    <property type="entry name" value="ANAEROBIC SULFATASE-MATURATING ENZYME HOMOLOG ASLB-RELATED"/>
    <property type="match status" value="1"/>
</dbReference>
<protein>
    <submittedName>
        <fullName evidence="8">Anaerobic sulfatase maturase</fullName>
    </submittedName>
</protein>
<proteinExistence type="inferred from homology"/>
<dbReference type="SUPFAM" id="SSF103642">
    <property type="entry name" value="Sec-C motif"/>
    <property type="match status" value="1"/>
</dbReference>
<dbReference type="InterPro" id="IPR007197">
    <property type="entry name" value="rSAM"/>
</dbReference>
<evidence type="ECO:0000259" key="7">
    <source>
        <dbReference type="PROSITE" id="PS51918"/>
    </source>
</evidence>
<evidence type="ECO:0000256" key="4">
    <source>
        <dbReference type="ARBA" id="ARBA00023004"/>
    </source>
</evidence>
<evidence type="ECO:0000313" key="8">
    <source>
        <dbReference type="EMBL" id="MFD2670320.1"/>
    </source>
</evidence>
<dbReference type="SFLD" id="SFLDG01384">
    <property type="entry name" value="thioether_bond_formation_requi"/>
    <property type="match status" value="1"/>
</dbReference>
<dbReference type="Gene3D" id="3.20.20.70">
    <property type="entry name" value="Aldolase class I"/>
    <property type="match status" value="1"/>
</dbReference>
<dbReference type="SFLD" id="SFLDG01072">
    <property type="entry name" value="dehydrogenase_like"/>
    <property type="match status" value="1"/>
</dbReference>
<evidence type="ECO:0000256" key="3">
    <source>
        <dbReference type="ARBA" id="ARBA00022723"/>
    </source>
</evidence>
<name>A0ABW5R6X2_9BACL</name>
<sequence length="412" mass="47038">MNNERKGTRYPGLSVMWKTVSNSCNLACDYCYFDGCNGLDMEKVRIQESILESFMQQYMPLTSGVASFAWQGGEPMLAGLDFFKRVVDLQMTYAPPHTTLNNAIQTNGTLITDEWAQFFKHYRFLVGVSLDGSRMIHNKRRPFGSGAGSYDAVMKGLEVLRRHQVDFNVLTVIHEDNVDKADELMDFYEREGLDYVQFIPAMNFKAQETEKAGDYLISPQQYGDFLCRTFDRWLQNGRPQRSVRQFDNLLSQTLNHPAELCTHRARCPLSLVIESNGDVFPCDFFMDEGNRLGNLKTDALTALLDSTPYAEFLSLKSRLPDACMNCEYLSQCHGGCPRNRNWMAEKPQVPDYFCASYRQLYAHSQAPLEVVATRIRTDWKQQWQKAGHALPSRNEACFCGSGLKYKKCCGQS</sequence>
<evidence type="ECO:0000256" key="6">
    <source>
        <dbReference type="ARBA" id="ARBA00023601"/>
    </source>
</evidence>
<accession>A0ABW5R6X2</accession>
<feature type="domain" description="Radical SAM core" evidence="7">
    <location>
        <begin position="10"/>
        <end position="235"/>
    </location>
</feature>
<evidence type="ECO:0000256" key="1">
    <source>
        <dbReference type="ARBA" id="ARBA00001966"/>
    </source>
</evidence>
<dbReference type="NCBIfam" id="TIGR03942">
    <property type="entry name" value="sulfatase_rSAM"/>
    <property type="match status" value="1"/>
</dbReference>
<evidence type="ECO:0000256" key="2">
    <source>
        <dbReference type="ARBA" id="ARBA00022691"/>
    </source>
</evidence>
<dbReference type="PANTHER" id="PTHR43273">
    <property type="entry name" value="ANAEROBIC SULFATASE-MATURATING ENZYME HOMOLOG ASLB-RELATED"/>
    <property type="match status" value="1"/>
</dbReference>
<reference evidence="9" key="1">
    <citation type="journal article" date="2019" name="Int. J. Syst. Evol. Microbiol.">
        <title>The Global Catalogue of Microorganisms (GCM) 10K type strain sequencing project: providing services to taxonomists for standard genome sequencing and annotation.</title>
        <authorList>
            <consortium name="The Broad Institute Genomics Platform"/>
            <consortium name="The Broad Institute Genome Sequencing Center for Infectious Disease"/>
            <person name="Wu L."/>
            <person name="Ma J."/>
        </authorList>
    </citation>
    <scope>NUCLEOTIDE SEQUENCE [LARGE SCALE GENOMIC DNA]</scope>
    <source>
        <strain evidence="9">KCTC 33676</strain>
    </source>
</reference>
<keyword evidence="4" id="KW-0408">Iron</keyword>
<dbReference type="SFLD" id="SFLDG01067">
    <property type="entry name" value="SPASM/twitch_domain_containing"/>
    <property type="match status" value="1"/>
</dbReference>
<dbReference type="Pfam" id="PF13186">
    <property type="entry name" value="SPASM"/>
    <property type="match status" value="1"/>
</dbReference>
<keyword evidence="2" id="KW-0949">S-adenosyl-L-methionine</keyword>
<dbReference type="Pfam" id="PF02810">
    <property type="entry name" value="SEC-C"/>
    <property type="match status" value="1"/>
</dbReference>
<dbReference type="InterPro" id="IPR058240">
    <property type="entry name" value="rSAM_sf"/>
</dbReference>
<evidence type="ECO:0000313" key="9">
    <source>
        <dbReference type="Proteomes" id="UP001597497"/>
    </source>
</evidence>
<dbReference type="InterPro" id="IPR013785">
    <property type="entry name" value="Aldolase_TIM"/>
</dbReference>
<organism evidence="8 9">
    <name type="scientific">Marinicrinis sediminis</name>
    <dbReference type="NCBI Taxonomy" id="1652465"/>
    <lineage>
        <taxon>Bacteria</taxon>
        <taxon>Bacillati</taxon>
        <taxon>Bacillota</taxon>
        <taxon>Bacilli</taxon>
        <taxon>Bacillales</taxon>
        <taxon>Paenibacillaceae</taxon>
    </lineage>
</organism>
<dbReference type="EMBL" id="JBHUMM010000002">
    <property type="protein sequence ID" value="MFD2670320.1"/>
    <property type="molecule type" value="Genomic_DNA"/>
</dbReference>
<evidence type="ECO:0000256" key="5">
    <source>
        <dbReference type="ARBA" id="ARBA00023014"/>
    </source>
</evidence>
<dbReference type="PROSITE" id="PS51918">
    <property type="entry name" value="RADICAL_SAM"/>
    <property type="match status" value="1"/>
</dbReference>
<dbReference type="Pfam" id="PF04055">
    <property type="entry name" value="Radical_SAM"/>
    <property type="match status" value="1"/>
</dbReference>
<gene>
    <name evidence="8" type="ORF">ACFSUC_01710</name>
</gene>
<keyword evidence="5" id="KW-0411">Iron-sulfur</keyword>
<comment type="cofactor">
    <cofactor evidence="1">
        <name>[4Fe-4S] cluster</name>
        <dbReference type="ChEBI" id="CHEBI:49883"/>
    </cofactor>
</comment>
<keyword evidence="9" id="KW-1185">Reference proteome</keyword>
<dbReference type="SUPFAM" id="SSF102114">
    <property type="entry name" value="Radical SAM enzymes"/>
    <property type="match status" value="1"/>
</dbReference>
<dbReference type="RefSeq" id="WP_379927675.1">
    <property type="nucleotide sequence ID" value="NZ_JBHUMM010000002.1"/>
</dbReference>
<dbReference type="InterPro" id="IPR023885">
    <property type="entry name" value="4Fe4S-binding_SPASM_dom"/>
</dbReference>
<keyword evidence="3" id="KW-0479">Metal-binding</keyword>
<dbReference type="InterPro" id="IPR023867">
    <property type="entry name" value="Sulphatase_maturase_rSAM"/>
</dbReference>
<comment type="caution">
    <text evidence="8">The sequence shown here is derived from an EMBL/GenBank/DDBJ whole genome shotgun (WGS) entry which is preliminary data.</text>
</comment>
<dbReference type="SFLD" id="SFLDG01386">
    <property type="entry name" value="main_SPASM_domain-containing"/>
    <property type="match status" value="1"/>
</dbReference>
<dbReference type="Proteomes" id="UP001597497">
    <property type="component" value="Unassembled WGS sequence"/>
</dbReference>
<comment type="similarity">
    <text evidence="6">Belongs to the radical SAM superfamily. Anaerobic sulfatase-maturating enzyme family.</text>
</comment>
<dbReference type="CDD" id="cd01335">
    <property type="entry name" value="Radical_SAM"/>
    <property type="match status" value="1"/>
</dbReference>
<dbReference type="NCBIfam" id="TIGR04085">
    <property type="entry name" value="rSAM_more_4Fe4S"/>
    <property type="match status" value="1"/>
</dbReference>
<dbReference type="SFLD" id="SFLDS00029">
    <property type="entry name" value="Radical_SAM"/>
    <property type="match status" value="1"/>
</dbReference>
<dbReference type="InterPro" id="IPR004027">
    <property type="entry name" value="SEC_C_motif"/>
</dbReference>